<feature type="domain" description="Sugar-binding" evidence="5">
    <location>
        <begin position="76"/>
        <end position="328"/>
    </location>
</feature>
<dbReference type="EMBL" id="OOFM01000001">
    <property type="protein sequence ID" value="SPL61636.1"/>
    <property type="molecule type" value="Genomic_DNA"/>
</dbReference>
<dbReference type="SUPFAM" id="SSF100950">
    <property type="entry name" value="NagB/RpiA/CoA transferase-like"/>
    <property type="match status" value="1"/>
</dbReference>
<accession>A0A2P9HC11</accession>
<reference evidence="7" key="1">
    <citation type="submission" date="2017-12" db="EMBL/GenBank/DDBJ databases">
        <authorList>
            <person name="Diaz M."/>
        </authorList>
    </citation>
    <scope>NUCLEOTIDE SEQUENCE [LARGE SCALE GENOMIC DNA]</scope>
    <source>
        <strain evidence="7">FI11154</strain>
    </source>
</reference>
<evidence type="ECO:0000256" key="4">
    <source>
        <dbReference type="ARBA" id="ARBA00023163"/>
    </source>
</evidence>
<keyword evidence="4" id="KW-0804">Transcription</keyword>
<dbReference type="GO" id="GO:0030246">
    <property type="term" value="F:carbohydrate binding"/>
    <property type="evidence" value="ECO:0007669"/>
    <property type="project" value="InterPro"/>
</dbReference>
<dbReference type="InterPro" id="IPR007324">
    <property type="entry name" value="Sugar-bd_dom_put"/>
</dbReference>
<dbReference type="AlphaFoldDB" id="A0A2P9HC11"/>
<evidence type="ECO:0000313" key="6">
    <source>
        <dbReference type="EMBL" id="SPL61636.1"/>
    </source>
</evidence>
<dbReference type="Pfam" id="PF04198">
    <property type="entry name" value="Sugar-bind"/>
    <property type="match status" value="1"/>
</dbReference>
<dbReference type="PANTHER" id="PTHR34294">
    <property type="entry name" value="TRANSCRIPTIONAL REGULATOR-RELATED"/>
    <property type="match status" value="1"/>
</dbReference>
<comment type="similarity">
    <text evidence="1">Belongs to the SorC transcriptional regulatory family.</text>
</comment>
<evidence type="ECO:0000313" key="7">
    <source>
        <dbReference type="Proteomes" id="UP000246073"/>
    </source>
</evidence>
<dbReference type="RefSeq" id="WP_244597034.1">
    <property type="nucleotide sequence ID" value="NZ_OOFM01000001.1"/>
</dbReference>
<dbReference type="PANTHER" id="PTHR34294:SF1">
    <property type="entry name" value="TRANSCRIPTIONAL REGULATOR LSRR"/>
    <property type="match status" value="1"/>
</dbReference>
<dbReference type="InterPro" id="IPR036388">
    <property type="entry name" value="WH-like_DNA-bd_sf"/>
</dbReference>
<gene>
    <name evidence="6" type="ORF">OHAE_4428</name>
</gene>
<name>A0A2P9HC11_9HYPH</name>
<organism evidence="6 7">
    <name type="scientific">Ochrobactrum soli</name>
    <dbReference type="NCBI Taxonomy" id="2448455"/>
    <lineage>
        <taxon>Bacteria</taxon>
        <taxon>Pseudomonadati</taxon>
        <taxon>Pseudomonadota</taxon>
        <taxon>Alphaproteobacteria</taxon>
        <taxon>Hyphomicrobiales</taxon>
        <taxon>Brucellaceae</taxon>
        <taxon>Brucella/Ochrobactrum group</taxon>
        <taxon>Ochrobactrum</taxon>
    </lineage>
</organism>
<dbReference type="GO" id="GO:0003677">
    <property type="term" value="F:DNA binding"/>
    <property type="evidence" value="ECO:0007669"/>
    <property type="project" value="UniProtKB-KW"/>
</dbReference>
<dbReference type="InterPro" id="IPR051054">
    <property type="entry name" value="SorC_transcr_regulators"/>
</dbReference>
<evidence type="ECO:0000256" key="1">
    <source>
        <dbReference type="ARBA" id="ARBA00010466"/>
    </source>
</evidence>
<dbReference type="InterPro" id="IPR037171">
    <property type="entry name" value="NagB/RpiA_transferase-like"/>
</dbReference>
<dbReference type="Gene3D" id="1.10.10.10">
    <property type="entry name" value="Winged helix-like DNA-binding domain superfamily/Winged helix DNA-binding domain"/>
    <property type="match status" value="1"/>
</dbReference>
<proteinExistence type="inferred from homology"/>
<keyword evidence="2" id="KW-0805">Transcription regulation</keyword>
<evidence type="ECO:0000256" key="3">
    <source>
        <dbReference type="ARBA" id="ARBA00023125"/>
    </source>
</evidence>
<dbReference type="Proteomes" id="UP000246073">
    <property type="component" value="Unassembled WGS sequence"/>
</dbReference>
<keyword evidence="3" id="KW-0238">DNA-binding</keyword>
<evidence type="ECO:0000256" key="2">
    <source>
        <dbReference type="ARBA" id="ARBA00023015"/>
    </source>
</evidence>
<protein>
    <submittedName>
        <fullName evidence="6">Erythritol transcriptional regulator EryD</fullName>
    </submittedName>
</protein>
<sequence length="331" mass="35937">MAAEGARNVQGTEMNEDFGSLDDELERARVAWLYFIGGQTQQEIAQRMNITRLKVNKIIGHVRESGQVQVNVNLPLTDCIELAEKVAARYDLVEAVVVPDLNDYIEQKRVIGEAAGTMASELIEGRDMGVGIGSGRTLSFAVRRLHLRPKPESWVVGLTGGVTSGSATNTFEVATDFARALGVECHYLTAPIYCANPESRNALLLNDELTDVLARTEIADIGLVSCGPLTQETSLTHIRVVKDNLDTVLKLGAVGEFMGCFLDARGRPIEHFLNDSIIALPPDKLKLKPVSVLVSGGLNKIPIIRAILRGGYVNRLVTNEGVARALLQGPR</sequence>
<evidence type="ECO:0000259" key="5">
    <source>
        <dbReference type="Pfam" id="PF04198"/>
    </source>
</evidence>
<dbReference type="Gene3D" id="3.40.50.1360">
    <property type="match status" value="1"/>
</dbReference>